<evidence type="ECO:0000256" key="4">
    <source>
        <dbReference type="ARBA" id="ARBA00022475"/>
    </source>
</evidence>
<dbReference type="EMBL" id="AP022610">
    <property type="protein sequence ID" value="BBZ29298.1"/>
    <property type="molecule type" value="Genomic_DNA"/>
</dbReference>
<evidence type="ECO:0000256" key="6">
    <source>
        <dbReference type="ARBA" id="ARBA00022989"/>
    </source>
</evidence>
<evidence type="ECO:0000259" key="9">
    <source>
        <dbReference type="PROSITE" id="PS50928"/>
    </source>
</evidence>
<proteinExistence type="inferred from homology"/>
<feature type="transmembrane region" description="Helical" evidence="8">
    <location>
        <begin position="253"/>
        <end position="275"/>
    </location>
</feature>
<comment type="similarity">
    <text evidence="2">Belongs to the binding-protein-dependent transport system permease family. CysTW subfamily.</text>
</comment>
<protein>
    <recommendedName>
        <fullName evidence="9">ABC transmembrane type-1 domain-containing protein</fullName>
    </recommendedName>
</protein>
<keyword evidence="3 8" id="KW-0813">Transport</keyword>
<feature type="transmembrane region" description="Helical" evidence="8">
    <location>
        <begin position="111"/>
        <end position="132"/>
    </location>
</feature>
<evidence type="ECO:0000256" key="8">
    <source>
        <dbReference type="RuleBase" id="RU363032"/>
    </source>
</evidence>
<dbReference type="Gene3D" id="1.10.3720.10">
    <property type="entry name" value="MetI-like"/>
    <property type="match status" value="1"/>
</dbReference>
<evidence type="ECO:0000256" key="3">
    <source>
        <dbReference type="ARBA" id="ARBA00022448"/>
    </source>
</evidence>
<dbReference type="SUPFAM" id="SSF161098">
    <property type="entry name" value="MetI-like"/>
    <property type="match status" value="1"/>
</dbReference>
<feature type="transmembrane region" description="Helical" evidence="8">
    <location>
        <begin position="21"/>
        <end position="46"/>
    </location>
</feature>
<evidence type="ECO:0000313" key="11">
    <source>
        <dbReference type="Proteomes" id="UP000466517"/>
    </source>
</evidence>
<keyword evidence="11" id="KW-1185">Reference proteome</keyword>
<name>A0A7I7XJD6_9MYCO</name>
<dbReference type="KEGG" id="mmag:MMAD_35930"/>
<feature type="transmembrane region" description="Helical" evidence="8">
    <location>
        <begin position="75"/>
        <end position="99"/>
    </location>
</feature>
<dbReference type="AlphaFoldDB" id="A0A7I7XJD6"/>
<evidence type="ECO:0000256" key="7">
    <source>
        <dbReference type="ARBA" id="ARBA00023136"/>
    </source>
</evidence>
<organism evidence="10 11">
    <name type="scientific">Mycolicibacterium madagascariense</name>
    <dbReference type="NCBI Taxonomy" id="212765"/>
    <lineage>
        <taxon>Bacteria</taxon>
        <taxon>Bacillati</taxon>
        <taxon>Actinomycetota</taxon>
        <taxon>Actinomycetes</taxon>
        <taxon>Mycobacteriales</taxon>
        <taxon>Mycobacteriaceae</taxon>
        <taxon>Mycolicibacterium</taxon>
    </lineage>
</organism>
<feature type="domain" description="ABC transmembrane type-1" evidence="9">
    <location>
        <begin position="76"/>
        <end position="274"/>
    </location>
</feature>
<keyword evidence="6 8" id="KW-1133">Transmembrane helix</keyword>
<dbReference type="PANTHER" id="PTHR43848:SF2">
    <property type="entry name" value="PUTRESCINE TRANSPORT SYSTEM PERMEASE PROTEIN POTI"/>
    <property type="match status" value="1"/>
</dbReference>
<reference evidence="10 11" key="1">
    <citation type="journal article" date="2019" name="Emerg. Microbes Infect.">
        <title>Comprehensive subspecies identification of 175 nontuberculous mycobacteria species based on 7547 genomic profiles.</title>
        <authorList>
            <person name="Matsumoto Y."/>
            <person name="Kinjo T."/>
            <person name="Motooka D."/>
            <person name="Nabeya D."/>
            <person name="Jung N."/>
            <person name="Uechi K."/>
            <person name="Horii T."/>
            <person name="Iida T."/>
            <person name="Fujita J."/>
            <person name="Nakamura S."/>
        </authorList>
    </citation>
    <scope>NUCLEOTIDE SEQUENCE [LARGE SCALE GENOMIC DNA]</scope>
    <source>
        <strain evidence="10 11">JCM 13574</strain>
    </source>
</reference>
<sequence length="296" mass="31063">MITTVNDSKTVRRHRIRPADAALHGWGILGLLFLFFPIVVIVVFSFNDGRTLQTFDGFGMDAYLSALSNPAITNAITVSLVTAAGTAVVATLLGTFAGVALTRRPGRWAPALLVLLGLVLVTPEIVTAISLLPWFVTLGVDGGLPAFNIGQVRLVIANSLFASAVVTFIVRARMTGMNEVLEEAAGDLYATPVRRFIDITLPLIRPAVLSGALLAFTLSLDNTVVSSFVSVAGSTPWPVYVFASLKASLRPDVAAMSTMMLVLTLIVLGIAALILRRDPTGSGSGAAGLTGAMVGR</sequence>
<dbReference type="RefSeq" id="WP_246240817.1">
    <property type="nucleotide sequence ID" value="NZ_AP022610.1"/>
</dbReference>
<dbReference type="InterPro" id="IPR035906">
    <property type="entry name" value="MetI-like_sf"/>
</dbReference>
<dbReference type="PROSITE" id="PS50928">
    <property type="entry name" value="ABC_TM1"/>
    <property type="match status" value="1"/>
</dbReference>
<gene>
    <name evidence="10" type="ORF">MMAD_35930</name>
</gene>
<dbReference type="Proteomes" id="UP000466517">
    <property type="component" value="Chromosome"/>
</dbReference>
<keyword evidence="7 8" id="KW-0472">Membrane</keyword>
<comment type="subcellular location">
    <subcellularLocation>
        <location evidence="1 8">Cell membrane</location>
        <topology evidence="1 8">Multi-pass membrane protein</topology>
    </subcellularLocation>
</comment>
<dbReference type="GO" id="GO:0005886">
    <property type="term" value="C:plasma membrane"/>
    <property type="evidence" value="ECO:0007669"/>
    <property type="project" value="UniProtKB-SubCell"/>
</dbReference>
<keyword evidence="5 8" id="KW-0812">Transmembrane</keyword>
<evidence type="ECO:0000256" key="5">
    <source>
        <dbReference type="ARBA" id="ARBA00022692"/>
    </source>
</evidence>
<evidence type="ECO:0000313" key="10">
    <source>
        <dbReference type="EMBL" id="BBZ29298.1"/>
    </source>
</evidence>
<dbReference type="Pfam" id="PF00528">
    <property type="entry name" value="BPD_transp_1"/>
    <property type="match status" value="1"/>
</dbReference>
<dbReference type="GO" id="GO:0055085">
    <property type="term" value="P:transmembrane transport"/>
    <property type="evidence" value="ECO:0007669"/>
    <property type="project" value="InterPro"/>
</dbReference>
<keyword evidence="4" id="KW-1003">Cell membrane</keyword>
<feature type="transmembrane region" description="Helical" evidence="8">
    <location>
        <begin position="152"/>
        <end position="170"/>
    </location>
</feature>
<evidence type="ECO:0000256" key="2">
    <source>
        <dbReference type="ARBA" id="ARBA00007069"/>
    </source>
</evidence>
<accession>A0A7I7XJD6</accession>
<evidence type="ECO:0000256" key="1">
    <source>
        <dbReference type="ARBA" id="ARBA00004651"/>
    </source>
</evidence>
<feature type="transmembrane region" description="Helical" evidence="8">
    <location>
        <begin position="207"/>
        <end position="233"/>
    </location>
</feature>
<dbReference type="InterPro" id="IPR051789">
    <property type="entry name" value="Bact_Polyamine_Transport"/>
</dbReference>
<dbReference type="InterPro" id="IPR000515">
    <property type="entry name" value="MetI-like"/>
</dbReference>
<dbReference type="CDD" id="cd06261">
    <property type="entry name" value="TM_PBP2"/>
    <property type="match status" value="1"/>
</dbReference>
<dbReference type="PANTHER" id="PTHR43848">
    <property type="entry name" value="PUTRESCINE TRANSPORT SYSTEM PERMEASE PROTEIN POTI"/>
    <property type="match status" value="1"/>
</dbReference>